<evidence type="ECO:0000259" key="6">
    <source>
        <dbReference type="Pfam" id="PF08281"/>
    </source>
</evidence>
<evidence type="ECO:0000313" key="8">
    <source>
        <dbReference type="Proteomes" id="UP001219957"/>
    </source>
</evidence>
<keyword evidence="4" id="KW-0804">Transcription</keyword>
<feature type="domain" description="RNA polymerase sigma-70 region 2" evidence="5">
    <location>
        <begin position="20"/>
        <end position="85"/>
    </location>
</feature>
<evidence type="ECO:0000256" key="3">
    <source>
        <dbReference type="ARBA" id="ARBA00023082"/>
    </source>
</evidence>
<dbReference type="InterPro" id="IPR039425">
    <property type="entry name" value="RNA_pol_sigma-70-like"/>
</dbReference>
<dbReference type="InterPro" id="IPR013325">
    <property type="entry name" value="RNA_pol_sigma_r2"/>
</dbReference>
<keyword evidence="3" id="KW-0731">Sigma factor</keyword>
<dbReference type="NCBIfam" id="TIGR02937">
    <property type="entry name" value="sigma70-ECF"/>
    <property type="match status" value="1"/>
</dbReference>
<dbReference type="Gene3D" id="1.10.10.10">
    <property type="entry name" value="Winged helix-like DNA-binding domain superfamily/Winged helix DNA-binding domain"/>
    <property type="match status" value="1"/>
</dbReference>
<dbReference type="InterPro" id="IPR013324">
    <property type="entry name" value="RNA_pol_sigma_r3/r4-like"/>
</dbReference>
<dbReference type="Pfam" id="PF04542">
    <property type="entry name" value="Sigma70_r2"/>
    <property type="match status" value="1"/>
</dbReference>
<name>A0ABY8B245_9BACL</name>
<dbReference type="PANTHER" id="PTHR43133">
    <property type="entry name" value="RNA POLYMERASE ECF-TYPE SIGMA FACTO"/>
    <property type="match status" value="1"/>
</dbReference>
<keyword evidence="2" id="KW-0805">Transcription regulation</keyword>
<dbReference type="PANTHER" id="PTHR43133:SF51">
    <property type="entry name" value="RNA POLYMERASE SIGMA FACTOR"/>
    <property type="match status" value="1"/>
</dbReference>
<reference evidence="7 8" key="1">
    <citation type="submission" date="2022-10" db="EMBL/GenBank/DDBJ databases">
        <title>Complete genome sequence of Exiguobacterium profundum TSS-3 isolated from an extremely saline-alkaline spring located in Ixtapa, Chiapas-Mexico.</title>
        <authorList>
            <person name="Rincon-Rosales R."/>
            <person name="Rogel M.A."/>
            <person name="Rincon-Molina C.I."/>
            <person name="Guerrero G."/>
            <person name="Manzano-Gomez L.A."/>
            <person name="Lopez-Lopez A."/>
            <person name="Rincon Molina F.A."/>
            <person name="Martinez-Romero E."/>
        </authorList>
    </citation>
    <scope>NUCLEOTIDE SEQUENCE [LARGE SCALE GENOMIC DNA]</scope>
    <source>
        <strain evidence="7 8">TSS-3</strain>
    </source>
</reference>
<sequence>MKRLIQKAQRGNDQAFLKIFQHYEADLYRMAYVYVKNPDDALDVVQEVAYQAFKKIRTLREPQFLKTWLMKITINCALDVMKKRQNVIQLNADVEEAFGSEQADLAMTMTLADMMDSLHEDERSVVVLKYYQDYTFQQISDLLEWPIGTVKTTLYRAVDKLRREWKEADCYGS</sequence>
<protein>
    <submittedName>
        <fullName evidence="7">Sigma-70 family RNA polymerase sigma factor</fullName>
    </submittedName>
</protein>
<gene>
    <name evidence="7" type="ORF">OE059_14825</name>
</gene>
<keyword evidence="8" id="KW-1185">Reference proteome</keyword>
<evidence type="ECO:0000313" key="7">
    <source>
        <dbReference type="EMBL" id="WED55268.1"/>
    </source>
</evidence>
<proteinExistence type="inferred from homology"/>
<evidence type="ECO:0000259" key="5">
    <source>
        <dbReference type="Pfam" id="PF04542"/>
    </source>
</evidence>
<dbReference type="InterPro" id="IPR014284">
    <property type="entry name" value="RNA_pol_sigma-70_dom"/>
</dbReference>
<dbReference type="CDD" id="cd06171">
    <property type="entry name" value="Sigma70_r4"/>
    <property type="match status" value="1"/>
</dbReference>
<evidence type="ECO:0000256" key="4">
    <source>
        <dbReference type="ARBA" id="ARBA00023163"/>
    </source>
</evidence>
<accession>A0ABY8B245</accession>
<dbReference type="SUPFAM" id="SSF88659">
    <property type="entry name" value="Sigma3 and sigma4 domains of RNA polymerase sigma factors"/>
    <property type="match status" value="1"/>
</dbReference>
<dbReference type="InterPro" id="IPR036388">
    <property type="entry name" value="WH-like_DNA-bd_sf"/>
</dbReference>
<dbReference type="InterPro" id="IPR013249">
    <property type="entry name" value="RNA_pol_sigma70_r4_t2"/>
</dbReference>
<comment type="similarity">
    <text evidence="1">Belongs to the sigma-70 factor family. ECF subfamily.</text>
</comment>
<evidence type="ECO:0000256" key="2">
    <source>
        <dbReference type="ARBA" id="ARBA00023015"/>
    </source>
</evidence>
<dbReference type="SUPFAM" id="SSF88946">
    <property type="entry name" value="Sigma2 domain of RNA polymerase sigma factors"/>
    <property type="match status" value="1"/>
</dbReference>
<dbReference type="Gene3D" id="1.10.1740.10">
    <property type="match status" value="1"/>
</dbReference>
<dbReference type="RefSeq" id="WP_275060193.1">
    <property type="nucleotide sequence ID" value="NZ_CP109617.1"/>
</dbReference>
<dbReference type="Pfam" id="PF08281">
    <property type="entry name" value="Sigma70_r4_2"/>
    <property type="match status" value="1"/>
</dbReference>
<dbReference type="InterPro" id="IPR007627">
    <property type="entry name" value="RNA_pol_sigma70_r2"/>
</dbReference>
<feature type="domain" description="RNA polymerase sigma factor 70 region 4 type 2" evidence="6">
    <location>
        <begin position="111"/>
        <end position="161"/>
    </location>
</feature>
<organism evidence="7 8">
    <name type="scientific">Exiguobacterium profundum</name>
    <dbReference type="NCBI Taxonomy" id="307643"/>
    <lineage>
        <taxon>Bacteria</taxon>
        <taxon>Bacillati</taxon>
        <taxon>Bacillota</taxon>
        <taxon>Bacilli</taxon>
        <taxon>Bacillales</taxon>
        <taxon>Bacillales Family XII. Incertae Sedis</taxon>
        <taxon>Exiguobacterium</taxon>
    </lineage>
</organism>
<dbReference type="Proteomes" id="UP001219957">
    <property type="component" value="Chromosome"/>
</dbReference>
<evidence type="ECO:0000256" key="1">
    <source>
        <dbReference type="ARBA" id="ARBA00010641"/>
    </source>
</evidence>
<dbReference type="EMBL" id="CP109617">
    <property type="protein sequence ID" value="WED55268.1"/>
    <property type="molecule type" value="Genomic_DNA"/>
</dbReference>